<feature type="compositionally biased region" description="Basic residues" evidence="1">
    <location>
        <begin position="1"/>
        <end position="11"/>
    </location>
</feature>
<gene>
    <name evidence="2" type="ORF">LCGC14_2473970</name>
</gene>
<name>A0A0F9BA96_9ZZZZ</name>
<comment type="caution">
    <text evidence="2">The sequence shown here is derived from an EMBL/GenBank/DDBJ whole genome shotgun (WGS) entry which is preliminary data.</text>
</comment>
<evidence type="ECO:0000256" key="1">
    <source>
        <dbReference type="SAM" id="MobiDB-lite"/>
    </source>
</evidence>
<evidence type="ECO:0000313" key="2">
    <source>
        <dbReference type="EMBL" id="KKL18595.1"/>
    </source>
</evidence>
<feature type="region of interest" description="Disordered" evidence="1">
    <location>
        <begin position="1"/>
        <end position="20"/>
    </location>
</feature>
<protein>
    <submittedName>
        <fullName evidence="2">Uncharacterized protein</fullName>
    </submittedName>
</protein>
<sequence>MSPVRQSHRTTPRGVVEPMRRNADLVPLTEFRPGLRLKLISSASGNNTLGERSRVKDKLYEPGHENGLADAMTALRAMAPNGRDYYTATNPNEAWKQALAQHADREKQLNYLIDSITSEIEAIQA</sequence>
<dbReference type="AlphaFoldDB" id="A0A0F9BA96"/>
<organism evidence="2">
    <name type="scientific">marine sediment metagenome</name>
    <dbReference type="NCBI Taxonomy" id="412755"/>
    <lineage>
        <taxon>unclassified sequences</taxon>
        <taxon>metagenomes</taxon>
        <taxon>ecological metagenomes</taxon>
    </lineage>
</organism>
<accession>A0A0F9BA96</accession>
<reference evidence="2" key="1">
    <citation type="journal article" date="2015" name="Nature">
        <title>Complex archaea that bridge the gap between prokaryotes and eukaryotes.</title>
        <authorList>
            <person name="Spang A."/>
            <person name="Saw J.H."/>
            <person name="Jorgensen S.L."/>
            <person name="Zaremba-Niedzwiedzka K."/>
            <person name="Martijn J."/>
            <person name="Lind A.E."/>
            <person name="van Eijk R."/>
            <person name="Schleper C."/>
            <person name="Guy L."/>
            <person name="Ettema T.J."/>
        </authorList>
    </citation>
    <scope>NUCLEOTIDE SEQUENCE</scope>
</reference>
<dbReference type="EMBL" id="LAZR01038808">
    <property type="protein sequence ID" value="KKL18595.1"/>
    <property type="molecule type" value="Genomic_DNA"/>
</dbReference>
<proteinExistence type="predicted"/>